<organism evidence="2 3">
    <name type="scientific">Kosakonia sacchari</name>
    <dbReference type="NCBI Taxonomy" id="1158459"/>
    <lineage>
        <taxon>Bacteria</taxon>
        <taxon>Pseudomonadati</taxon>
        <taxon>Pseudomonadota</taxon>
        <taxon>Gammaproteobacteria</taxon>
        <taxon>Enterobacterales</taxon>
        <taxon>Enterobacteriaceae</taxon>
        <taxon>Kosakonia</taxon>
    </lineage>
</organism>
<feature type="transmembrane region" description="Helical" evidence="1">
    <location>
        <begin position="6"/>
        <end position="27"/>
    </location>
</feature>
<reference evidence="2 3" key="1">
    <citation type="submission" date="2023-10" db="EMBL/GenBank/DDBJ databases">
        <title>Genome sequencing of the isolated polysaccharide-producing bacterium Kosakonia sacchari KS2022.</title>
        <authorList>
            <person name="Yi X."/>
        </authorList>
    </citation>
    <scope>NUCLEOTIDE SEQUENCE [LARGE SCALE GENOMIC DNA]</scope>
    <source>
        <strain evidence="2 3">KS2022</strain>
    </source>
</reference>
<dbReference type="EMBL" id="CP137744">
    <property type="protein sequence ID" value="WOZ79305.1"/>
    <property type="molecule type" value="Genomic_DNA"/>
</dbReference>
<evidence type="ECO:0000256" key="1">
    <source>
        <dbReference type="SAM" id="Phobius"/>
    </source>
</evidence>
<sequence>MAISYFVTYPLLVVFFGMFVFFVYNIIMAGRGAVKIDPTDAGQAQGEIVNIRSSSGENSAFINVIIQVRLITADHKIVNTEGKAVIDVVKIPEYQKGVKVPVTYSKKEPKKIKINIPSPLDKSCRMNKEHYL</sequence>
<name>A0ABZ0MX31_9ENTR</name>
<dbReference type="Proteomes" id="UP001302368">
    <property type="component" value="Chromosome"/>
</dbReference>
<accession>A0ABZ0MX31</accession>
<keyword evidence="3" id="KW-1185">Reference proteome</keyword>
<gene>
    <name evidence="2" type="ORF">Q8Y70_09740</name>
</gene>
<keyword evidence="1" id="KW-0472">Membrane</keyword>
<evidence type="ECO:0008006" key="4">
    <source>
        <dbReference type="Google" id="ProtNLM"/>
    </source>
</evidence>
<protein>
    <recommendedName>
        <fullName evidence="4">DUF3592 domain-containing protein</fullName>
    </recommendedName>
</protein>
<evidence type="ECO:0000313" key="2">
    <source>
        <dbReference type="EMBL" id="WOZ79305.1"/>
    </source>
</evidence>
<proteinExistence type="predicted"/>
<evidence type="ECO:0000313" key="3">
    <source>
        <dbReference type="Proteomes" id="UP001302368"/>
    </source>
</evidence>
<dbReference type="RefSeq" id="WP_305735787.1">
    <property type="nucleotide sequence ID" value="NZ_CP137744.1"/>
</dbReference>
<keyword evidence="1" id="KW-1133">Transmembrane helix</keyword>
<keyword evidence="1" id="KW-0812">Transmembrane</keyword>